<keyword evidence="2" id="KW-1185">Reference proteome</keyword>
<dbReference type="AlphaFoldDB" id="A0A2S7UUG5"/>
<dbReference type="Proteomes" id="UP000239007">
    <property type="component" value="Unassembled WGS sequence"/>
</dbReference>
<organism evidence="1 2">
    <name type="scientific">Psychrosphaera saromensis</name>
    <dbReference type="NCBI Taxonomy" id="716813"/>
    <lineage>
        <taxon>Bacteria</taxon>
        <taxon>Pseudomonadati</taxon>
        <taxon>Pseudomonadota</taxon>
        <taxon>Gammaproteobacteria</taxon>
        <taxon>Alteromonadales</taxon>
        <taxon>Pseudoalteromonadaceae</taxon>
        <taxon>Psychrosphaera</taxon>
    </lineage>
</organism>
<gene>
    <name evidence="1" type="ORF">BTO11_07900</name>
</gene>
<dbReference type="OrthoDB" id="9255555at2"/>
<reference evidence="1 2" key="1">
    <citation type="submission" date="2016-12" db="EMBL/GenBank/DDBJ databases">
        <title>Diversity of luminous bacteria.</title>
        <authorList>
            <person name="Yoshizawa S."/>
            <person name="Kogure K."/>
        </authorList>
    </citation>
    <scope>NUCLEOTIDE SEQUENCE [LARGE SCALE GENOMIC DNA]</scope>
    <source>
        <strain evidence="1 2">SA4-48</strain>
    </source>
</reference>
<dbReference type="RefSeq" id="WP_105052083.1">
    <property type="nucleotide sequence ID" value="NZ_BMYG01000002.1"/>
</dbReference>
<comment type="caution">
    <text evidence="1">The sequence shown here is derived from an EMBL/GenBank/DDBJ whole genome shotgun (WGS) entry which is preliminary data.</text>
</comment>
<sequence length="509" mass="59241">MAETIDKLRLLKKLDSMFPVGSDSREYYNNYSEEEYLTLLESLKKNIDLNKHDNRFSILNFLYTGCLKFDRFNIPTPFVYEINKQRYFDDFIKEFIKSVHHDPTNTAIFSLRAVRNRVYSEFDSIPINNIENQVIDSIKSEVENISSPVQPEKLKEFQDDKYKILSILDGILDRSLRTSIKTRIPFVIHSSPLILDLKWNGLNICLKTQPIFTKTENSFVSTNAAIQQKAPSRWNSGYTNIHLCFEALIDCDLYAQPLQAIHKEKSPVNGWPKCFNIAFEIIKKVAWSLRLKHGGLTQWVPAPTDIFDIEWCFHSSNNPQIEWKKKSSPSVLMQLFTPSDVPLSIDLGEIKEPNWSEQCRIFSIMYFEMGQKEEALFWLNVGVEALFEEQIPLIAEYSGLSTLEDDLKSPKAFWLEAEETISNQYPELKGKISWPPDKVHVSIFAKLKYLYKAVDMATTHRDLIKHYSKIQQFRNDLFHGRVNSVVTVDNVTIGIDSFDWIKDNFKLRE</sequence>
<name>A0A2S7UUG5_9GAMM</name>
<accession>A0A2S7UUG5</accession>
<evidence type="ECO:0000313" key="2">
    <source>
        <dbReference type="Proteomes" id="UP000239007"/>
    </source>
</evidence>
<protein>
    <submittedName>
        <fullName evidence="1">Uncharacterized protein</fullName>
    </submittedName>
</protein>
<dbReference type="EMBL" id="MSCH01000003">
    <property type="protein sequence ID" value="PQJ53597.1"/>
    <property type="molecule type" value="Genomic_DNA"/>
</dbReference>
<evidence type="ECO:0000313" key="1">
    <source>
        <dbReference type="EMBL" id="PQJ53597.1"/>
    </source>
</evidence>
<proteinExistence type="predicted"/>